<dbReference type="PROSITE" id="PS50893">
    <property type="entry name" value="ABC_TRANSPORTER_2"/>
    <property type="match status" value="1"/>
</dbReference>
<feature type="transmembrane region" description="Helical" evidence="7">
    <location>
        <begin position="40"/>
        <end position="62"/>
    </location>
</feature>
<feature type="transmembrane region" description="Helical" evidence="7">
    <location>
        <begin position="12"/>
        <end position="34"/>
    </location>
</feature>
<dbReference type="SUPFAM" id="SSF90123">
    <property type="entry name" value="ABC transporter transmembrane region"/>
    <property type="match status" value="1"/>
</dbReference>
<evidence type="ECO:0000259" key="9">
    <source>
        <dbReference type="PROSITE" id="PS50929"/>
    </source>
</evidence>
<dbReference type="InterPro" id="IPR003593">
    <property type="entry name" value="AAA+_ATPase"/>
</dbReference>
<evidence type="ECO:0000256" key="3">
    <source>
        <dbReference type="ARBA" id="ARBA00022741"/>
    </source>
</evidence>
<dbReference type="GO" id="GO:0005524">
    <property type="term" value="F:ATP binding"/>
    <property type="evidence" value="ECO:0007669"/>
    <property type="project" value="UniProtKB-KW"/>
</dbReference>
<dbReference type="SMART" id="SM00382">
    <property type="entry name" value="AAA"/>
    <property type="match status" value="1"/>
</dbReference>
<dbReference type="EMBL" id="VFOQ01000002">
    <property type="protein sequence ID" value="TQL56785.1"/>
    <property type="molecule type" value="Genomic_DNA"/>
</dbReference>
<evidence type="ECO:0000313" key="11">
    <source>
        <dbReference type="Proteomes" id="UP000319514"/>
    </source>
</evidence>
<dbReference type="OrthoDB" id="3237158at2"/>
<dbReference type="Pfam" id="PF00005">
    <property type="entry name" value="ABC_tran"/>
    <property type="match status" value="1"/>
</dbReference>
<feature type="transmembrane region" description="Helical" evidence="7">
    <location>
        <begin position="150"/>
        <end position="169"/>
    </location>
</feature>
<dbReference type="Gene3D" id="1.20.1560.10">
    <property type="entry name" value="ABC transporter type 1, transmembrane domain"/>
    <property type="match status" value="1"/>
</dbReference>
<name>A0A542Z8Z6_9MICO</name>
<protein>
    <submittedName>
        <fullName evidence="10">ATP-binding cassette subfamily C protein CydC</fullName>
    </submittedName>
</protein>
<dbReference type="RefSeq" id="WP_141790161.1">
    <property type="nucleotide sequence ID" value="NZ_BAAAKX010000008.1"/>
</dbReference>
<evidence type="ECO:0000256" key="4">
    <source>
        <dbReference type="ARBA" id="ARBA00022840"/>
    </source>
</evidence>
<evidence type="ECO:0000256" key="2">
    <source>
        <dbReference type="ARBA" id="ARBA00022692"/>
    </source>
</evidence>
<sequence>MTRSTPPILRAGLIGAAATASGIALTATSGWLIVSASARPVILTLLTAIVAVRAFGIARPAFRYLERLRSHDAALGDLAERRTRTYRRLVPLTPARLGRRGRSEVLTGAVRDLDDEVDAQVRVTVPVLSALLAASVAAALTVLVLPDAGAVVATQVGLAGLLAGGLWRAERSTYAVSLRARAEVARVSALVSGNALELQAVGGTEQASRWLAAAHEDLVRATTRQGRVRSVGVGSLLLLTAGATVASAVLAARADLAGPVAALLVLTPLAVGDALAVLPDAMSARARSLAAAERLQALLEQEPAVRDSGDWPVPTADGAVPGLRLRRVTAAWAGDRAQLGPLDLDLEPGEHVAVVGPNGSGKSTLLAVLARALDPRSGRYELDGDDVRGLDLEQTRALFAVVDDTPHVFASSLRENLRLARPGCGDDEIGVALLDAGLGHWLAGLPEGLDTVLGAGGRGVSGGERARLGIARALLSGRPVLLLDEPVAHLDHPTAEAVVSDLLDASRGRTVVMVSHRLDSLEGFDRVVDLGGTTHRAEVGS</sequence>
<dbReference type="GO" id="GO:0045454">
    <property type="term" value="P:cell redox homeostasis"/>
    <property type="evidence" value="ECO:0007669"/>
    <property type="project" value="InterPro"/>
</dbReference>
<dbReference type="GO" id="GO:0005886">
    <property type="term" value="C:plasma membrane"/>
    <property type="evidence" value="ECO:0007669"/>
    <property type="project" value="UniProtKB-SubCell"/>
</dbReference>
<keyword evidence="2 7" id="KW-0812">Transmembrane</keyword>
<dbReference type="PANTHER" id="PTHR24221:SF590">
    <property type="entry name" value="COMPONENT LINKED WITH THE ASSEMBLY OF CYTOCHROME' TRANSPORT TRANSMEMBRANE ATP-BINDING PROTEIN ABC TRANSPORTER CYDD-RELATED"/>
    <property type="match status" value="1"/>
</dbReference>
<dbReference type="CDD" id="cd03228">
    <property type="entry name" value="ABCC_MRP_Like"/>
    <property type="match status" value="1"/>
</dbReference>
<evidence type="ECO:0000256" key="1">
    <source>
        <dbReference type="ARBA" id="ARBA00004651"/>
    </source>
</evidence>
<comment type="caution">
    <text evidence="10">The sequence shown here is derived from an EMBL/GenBank/DDBJ whole genome shotgun (WGS) entry which is preliminary data.</text>
</comment>
<keyword evidence="4 10" id="KW-0067">ATP-binding</keyword>
<feature type="transmembrane region" description="Helical" evidence="7">
    <location>
        <begin position="256"/>
        <end position="278"/>
    </location>
</feature>
<evidence type="ECO:0000256" key="7">
    <source>
        <dbReference type="SAM" id="Phobius"/>
    </source>
</evidence>
<reference evidence="10 11" key="1">
    <citation type="submission" date="2019-06" db="EMBL/GenBank/DDBJ databases">
        <title>Sequencing the genomes of 1000 actinobacteria strains.</title>
        <authorList>
            <person name="Klenk H.-P."/>
        </authorList>
    </citation>
    <scope>NUCLEOTIDE SEQUENCE [LARGE SCALE GENOMIC DNA]</scope>
    <source>
        <strain evidence="10 11">DSM 18082</strain>
    </source>
</reference>
<dbReference type="GO" id="GO:0016887">
    <property type="term" value="F:ATP hydrolysis activity"/>
    <property type="evidence" value="ECO:0007669"/>
    <property type="project" value="InterPro"/>
</dbReference>
<organism evidence="10 11">
    <name type="scientific">Oryzihumus leptocrescens</name>
    <dbReference type="NCBI Taxonomy" id="297536"/>
    <lineage>
        <taxon>Bacteria</taxon>
        <taxon>Bacillati</taxon>
        <taxon>Actinomycetota</taxon>
        <taxon>Actinomycetes</taxon>
        <taxon>Micrococcales</taxon>
        <taxon>Intrasporangiaceae</taxon>
        <taxon>Oryzihumus</taxon>
    </lineage>
</organism>
<dbReference type="InterPro" id="IPR003439">
    <property type="entry name" value="ABC_transporter-like_ATP-bd"/>
</dbReference>
<feature type="transmembrane region" description="Helical" evidence="7">
    <location>
        <begin position="230"/>
        <end position="250"/>
    </location>
</feature>
<keyword evidence="3" id="KW-0547">Nucleotide-binding</keyword>
<dbReference type="PROSITE" id="PS00211">
    <property type="entry name" value="ABC_TRANSPORTER_1"/>
    <property type="match status" value="1"/>
</dbReference>
<dbReference type="InterPro" id="IPR014223">
    <property type="entry name" value="ABC_CydC/D"/>
</dbReference>
<feature type="domain" description="ABC transporter" evidence="8">
    <location>
        <begin position="323"/>
        <end position="541"/>
    </location>
</feature>
<dbReference type="InterPro" id="IPR027417">
    <property type="entry name" value="P-loop_NTPase"/>
</dbReference>
<dbReference type="InterPro" id="IPR017871">
    <property type="entry name" value="ABC_transporter-like_CS"/>
</dbReference>
<dbReference type="SUPFAM" id="SSF52540">
    <property type="entry name" value="P-loop containing nucleoside triphosphate hydrolases"/>
    <property type="match status" value="1"/>
</dbReference>
<dbReference type="Proteomes" id="UP000319514">
    <property type="component" value="Unassembled WGS sequence"/>
</dbReference>
<evidence type="ECO:0000313" key="10">
    <source>
        <dbReference type="EMBL" id="TQL56785.1"/>
    </source>
</evidence>
<proteinExistence type="predicted"/>
<dbReference type="GO" id="GO:0140359">
    <property type="term" value="F:ABC-type transporter activity"/>
    <property type="evidence" value="ECO:0007669"/>
    <property type="project" value="InterPro"/>
</dbReference>
<keyword evidence="6 7" id="KW-0472">Membrane</keyword>
<dbReference type="NCBIfam" id="TIGR02868">
    <property type="entry name" value="CydC"/>
    <property type="match status" value="1"/>
</dbReference>
<dbReference type="AlphaFoldDB" id="A0A542Z8Z6"/>
<keyword evidence="11" id="KW-1185">Reference proteome</keyword>
<dbReference type="PROSITE" id="PS50929">
    <property type="entry name" value="ABC_TM1F"/>
    <property type="match status" value="1"/>
</dbReference>
<evidence type="ECO:0000256" key="6">
    <source>
        <dbReference type="ARBA" id="ARBA00023136"/>
    </source>
</evidence>
<keyword evidence="5 7" id="KW-1133">Transmembrane helix</keyword>
<dbReference type="InterPro" id="IPR011527">
    <property type="entry name" value="ABC1_TM_dom"/>
</dbReference>
<feature type="domain" description="ABC transmembrane type-1" evidence="9">
    <location>
        <begin position="11"/>
        <end position="278"/>
    </location>
</feature>
<evidence type="ECO:0000256" key="5">
    <source>
        <dbReference type="ARBA" id="ARBA00022989"/>
    </source>
</evidence>
<dbReference type="GO" id="GO:0034775">
    <property type="term" value="P:glutathione transmembrane transport"/>
    <property type="evidence" value="ECO:0007669"/>
    <property type="project" value="InterPro"/>
</dbReference>
<dbReference type="InterPro" id="IPR039421">
    <property type="entry name" value="Type_1_exporter"/>
</dbReference>
<accession>A0A542Z8Z6</accession>
<dbReference type="InterPro" id="IPR036640">
    <property type="entry name" value="ABC1_TM_sf"/>
</dbReference>
<dbReference type="Gene3D" id="3.40.50.300">
    <property type="entry name" value="P-loop containing nucleotide triphosphate hydrolases"/>
    <property type="match status" value="1"/>
</dbReference>
<comment type="subcellular location">
    <subcellularLocation>
        <location evidence="1">Cell membrane</location>
        <topology evidence="1">Multi-pass membrane protein</topology>
    </subcellularLocation>
</comment>
<feature type="transmembrane region" description="Helical" evidence="7">
    <location>
        <begin position="123"/>
        <end position="144"/>
    </location>
</feature>
<dbReference type="PANTHER" id="PTHR24221">
    <property type="entry name" value="ATP-BINDING CASSETTE SUB-FAMILY B"/>
    <property type="match status" value="1"/>
</dbReference>
<gene>
    <name evidence="10" type="ORF">FB474_3546</name>
</gene>
<evidence type="ECO:0000259" key="8">
    <source>
        <dbReference type="PROSITE" id="PS50893"/>
    </source>
</evidence>